<proteinExistence type="predicted"/>
<dbReference type="AlphaFoldDB" id="A0A645B2B5"/>
<dbReference type="InterPro" id="IPR002698">
    <property type="entry name" value="FTHF_cligase"/>
</dbReference>
<comment type="caution">
    <text evidence="1">The sequence shown here is derived from an EMBL/GenBank/DDBJ whole genome shotgun (WGS) entry which is preliminary data.</text>
</comment>
<reference evidence="1" key="1">
    <citation type="submission" date="2019-08" db="EMBL/GenBank/DDBJ databases">
        <authorList>
            <person name="Kucharzyk K."/>
            <person name="Murdoch R.W."/>
            <person name="Higgins S."/>
            <person name="Loffler F."/>
        </authorList>
    </citation>
    <scope>NUCLEOTIDE SEQUENCE</scope>
</reference>
<evidence type="ECO:0008006" key="2">
    <source>
        <dbReference type="Google" id="ProtNLM"/>
    </source>
</evidence>
<dbReference type="PANTHER" id="PTHR13017:SF0">
    <property type="entry name" value="METHENYLTETRAHYDROFOLATE SYNTHASE DOMAIN-CONTAINING PROTEIN"/>
    <property type="match status" value="1"/>
</dbReference>
<accession>A0A645B2B5</accession>
<sequence>MEAKLDAKTARVKIWEDLLKVAKPDSKFSWEFSEFICDYEGSGQGAALLTATEMYKNAEVIFITPDNNLETLREQAFLDQKTVVMTNYGITRGFFLIAPGQIPEGKEEVASLLDGVSRYWKHQTLEQLSKSVGHIDMMVTGASAITPSGIRFGKGHGYFDLEWAMLSSCGIADASTVIIGAGHDCQVADVDVTVEEYDTAIDYIVTPTRILETRHEFPRPGKGIIWCRLAPGMREQIPPVQELWCRTHCK</sequence>
<dbReference type="EMBL" id="VSSQ01017343">
    <property type="protein sequence ID" value="MPM59537.1"/>
    <property type="molecule type" value="Genomic_DNA"/>
</dbReference>
<name>A0A645B2B5_9ZZZZ</name>
<organism evidence="1">
    <name type="scientific">bioreactor metagenome</name>
    <dbReference type="NCBI Taxonomy" id="1076179"/>
    <lineage>
        <taxon>unclassified sequences</taxon>
        <taxon>metagenomes</taxon>
        <taxon>ecological metagenomes</taxon>
    </lineage>
</organism>
<evidence type="ECO:0000313" key="1">
    <source>
        <dbReference type="EMBL" id="MPM59537.1"/>
    </source>
</evidence>
<dbReference type="Gene3D" id="3.40.50.10420">
    <property type="entry name" value="NagB/RpiA/CoA transferase-like"/>
    <property type="match status" value="1"/>
</dbReference>
<dbReference type="InterPro" id="IPR024185">
    <property type="entry name" value="FTHF_cligase-like_sf"/>
</dbReference>
<dbReference type="SUPFAM" id="SSF100950">
    <property type="entry name" value="NagB/RpiA/CoA transferase-like"/>
    <property type="match status" value="1"/>
</dbReference>
<dbReference type="Pfam" id="PF01812">
    <property type="entry name" value="5-FTHF_cyc-lig"/>
    <property type="match status" value="1"/>
</dbReference>
<dbReference type="PANTHER" id="PTHR13017">
    <property type="entry name" value="5-FORMYLTETRAHYDROFOLATE CYCLO-LIGASE-RELATED"/>
    <property type="match status" value="1"/>
</dbReference>
<dbReference type="InterPro" id="IPR037171">
    <property type="entry name" value="NagB/RpiA_transferase-like"/>
</dbReference>
<dbReference type="GO" id="GO:0005737">
    <property type="term" value="C:cytoplasm"/>
    <property type="evidence" value="ECO:0007669"/>
    <property type="project" value="TreeGrafter"/>
</dbReference>
<gene>
    <name evidence="1" type="ORF">SDC9_106381</name>
</gene>
<protein>
    <recommendedName>
        <fullName evidence="2">5-formyltetrahydrofolate cyclo-ligase</fullName>
    </recommendedName>
</protein>